<organism evidence="2 3">
    <name type="scientific">Streptosporangium vulgare</name>
    <dbReference type="NCBI Taxonomy" id="46190"/>
    <lineage>
        <taxon>Bacteria</taxon>
        <taxon>Bacillati</taxon>
        <taxon>Actinomycetota</taxon>
        <taxon>Actinomycetes</taxon>
        <taxon>Streptosporangiales</taxon>
        <taxon>Streptosporangiaceae</taxon>
        <taxon>Streptosporangium</taxon>
    </lineage>
</organism>
<accession>A0ABV5TBI1</accession>
<dbReference type="RefSeq" id="WP_344744347.1">
    <property type="nucleotide sequence ID" value="NZ_BAAAWW010000043.1"/>
</dbReference>
<proteinExistence type="predicted"/>
<gene>
    <name evidence="2" type="ORF">ACFFRH_08340</name>
</gene>
<dbReference type="EMBL" id="JBHMBS010000003">
    <property type="protein sequence ID" value="MFB9675490.1"/>
    <property type="molecule type" value="Genomic_DNA"/>
</dbReference>
<evidence type="ECO:0000256" key="1">
    <source>
        <dbReference type="SAM" id="MobiDB-lite"/>
    </source>
</evidence>
<feature type="region of interest" description="Disordered" evidence="1">
    <location>
        <begin position="1"/>
        <end position="135"/>
    </location>
</feature>
<name>A0ABV5TBI1_9ACTN</name>
<reference evidence="2 3" key="1">
    <citation type="submission" date="2024-09" db="EMBL/GenBank/DDBJ databases">
        <authorList>
            <person name="Sun Q."/>
            <person name="Mori K."/>
        </authorList>
    </citation>
    <scope>NUCLEOTIDE SEQUENCE [LARGE SCALE GENOMIC DNA]</scope>
    <source>
        <strain evidence="2 3">JCM 3028</strain>
    </source>
</reference>
<dbReference type="Proteomes" id="UP001589610">
    <property type="component" value="Unassembled WGS sequence"/>
</dbReference>
<sequence>MEGRWDHLAPAREDSCPEKARESLRSAEEDEPAHTSEVSGGSIGSPVFSMGSTGLPVSGLGELTAHLVPAPESPGDHSPTGPSPGPDSGAGIGAGAEIGKEPCEDGDRLPPASDENGDRGSQAAERVARISSGSQ</sequence>
<protein>
    <submittedName>
        <fullName evidence="2">Uncharacterized protein</fullName>
    </submittedName>
</protein>
<keyword evidence="3" id="KW-1185">Reference proteome</keyword>
<evidence type="ECO:0000313" key="2">
    <source>
        <dbReference type="EMBL" id="MFB9675490.1"/>
    </source>
</evidence>
<feature type="compositionally biased region" description="Basic and acidic residues" evidence="1">
    <location>
        <begin position="1"/>
        <end position="27"/>
    </location>
</feature>
<comment type="caution">
    <text evidence="2">The sequence shown here is derived from an EMBL/GenBank/DDBJ whole genome shotgun (WGS) entry which is preliminary data.</text>
</comment>
<feature type="compositionally biased region" description="Basic and acidic residues" evidence="1">
    <location>
        <begin position="98"/>
        <end position="108"/>
    </location>
</feature>
<evidence type="ECO:0000313" key="3">
    <source>
        <dbReference type="Proteomes" id="UP001589610"/>
    </source>
</evidence>